<evidence type="ECO:0000313" key="5">
    <source>
        <dbReference type="Proteomes" id="UP000704762"/>
    </source>
</evidence>
<dbReference type="InterPro" id="IPR013737">
    <property type="entry name" value="Bac_rhamnosid_N"/>
</dbReference>
<dbReference type="RefSeq" id="WP_204917328.1">
    <property type="nucleotide sequence ID" value="NZ_BAAAQP010000002.1"/>
</dbReference>
<gene>
    <name evidence="4" type="ORF">JOE57_001750</name>
</gene>
<name>A0ABS2RLN3_9ACTN</name>
<dbReference type="Pfam" id="PF08531">
    <property type="entry name" value="Bac_rhamnosid_N"/>
    <property type="match status" value="1"/>
</dbReference>
<dbReference type="Pfam" id="PF05592">
    <property type="entry name" value="Bac_rhamnosid"/>
    <property type="match status" value="1"/>
</dbReference>
<dbReference type="Proteomes" id="UP000704762">
    <property type="component" value="Unassembled WGS sequence"/>
</dbReference>
<dbReference type="InterPro" id="IPR008902">
    <property type="entry name" value="Rhamnosid_concanavalin"/>
</dbReference>
<accession>A0ABS2RLN3</accession>
<feature type="domain" description="Alpha-L-rhamnosidase six-hairpin glycosidase" evidence="3">
    <location>
        <begin position="397"/>
        <end position="640"/>
    </location>
</feature>
<dbReference type="PANTHER" id="PTHR34987:SF4">
    <property type="entry name" value="ALPHA-L-RHAMNOSIDASE C-TERMINAL DOMAIN-CONTAINING PROTEIN"/>
    <property type="match status" value="1"/>
</dbReference>
<protein>
    <recommendedName>
        <fullName evidence="6">Alpha-L-rhamnosidase</fullName>
    </recommendedName>
</protein>
<keyword evidence="5" id="KW-1185">Reference proteome</keyword>
<evidence type="ECO:0000313" key="4">
    <source>
        <dbReference type="EMBL" id="MBM7798829.1"/>
    </source>
</evidence>
<evidence type="ECO:0008006" key="6">
    <source>
        <dbReference type="Google" id="ProtNLM"/>
    </source>
</evidence>
<evidence type="ECO:0000259" key="1">
    <source>
        <dbReference type="Pfam" id="PF05592"/>
    </source>
</evidence>
<evidence type="ECO:0000259" key="3">
    <source>
        <dbReference type="Pfam" id="PF17389"/>
    </source>
</evidence>
<dbReference type="Gene3D" id="1.50.10.10">
    <property type="match status" value="1"/>
</dbReference>
<dbReference type="EMBL" id="JAFBCF010000001">
    <property type="protein sequence ID" value="MBM7798829.1"/>
    <property type="molecule type" value="Genomic_DNA"/>
</dbReference>
<dbReference type="SUPFAM" id="SSF49785">
    <property type="entry name" value="Galactose-binding domain-like"/>
    <property type="match status" value="1"/>
</dbReference>
<dbReference type="InterPro" id="IPR008928">
    <property type="entry name" value="6-hairpin_glycosidase_sf"/>
</dbReference>
<dbReference type="SUPFAM" id="SSF48208">
    <property type="entry name" value="Six-hairpin glycosidases"/>
    <property type="match status" value="1"/>
</dbReference>
<dbReference type="InterPro" id="IPR035396">
    <property type="entry name" value="Bac_rhamnosid6H"/>
</dbReference>
<dbReference type="Gene3D" id="2.60.420.10">
    <property type="entry name" value="Maltose phosphorylase, domain 3"/>
    <property type="match status" value="1"/>
</dbReference>
<sequence length="831" mass="90354">MQTGPALVASPTPAVADRSWRGHWIGSRPASAGDVLGLGRDAEPAPFHRVLFRRTFAVDAVPDTVPARLTADSRYVLYVNGVEVGRGPQRSQPRRLCYDSHDLASCLRPGANVVAVLVTYYGNATAFWQPAVPNGSLGADATLVFEARVNGSWLVSDDDWRVHSSTAWTMPERAGVDGVPVEVRDARRLPHDWARADFDDTGWEHATVLGAAHIGGFGRTRPPTDPYGALLPRSIGELTGETVEADRVRRSYLPAAAEPVDHPIMAVRQVVDGHDRDPAEQTGFPVDLDPPQGQVSHLVVDFGRIVAGLVQFELEAPAGTRVDLLYCERPYVSGDDNPLSAPRIGAGYVARGHHDVFEALETNGLRYAHLVVSAADGAARLLRFAVRELLYPQIPGAYFRCDDAELNALYTAGVRTVQLNAHDAFTDCPTREQRAWVGDGVVHQLVQLTTNNDWRLARNYLWLGNSPRPDGILPMTVVGDIEAGGGFTIPDWSLHWVHGVYNLYRYLGDRSELLSLLPTVERILRWYLPYVDDRGTIADVPEWNLVDWASVFSTGRSALLTALWARALAEFAEIGDYVGNAGSAGWARGLLARAAEGFEDFWDETRGTYVDHVVDGEPQPAASQAAGATAIVSGLAPQERWSRIIDTITDPDTLVVRSWIGGNDGGYDPQKIADQIRGVQQVDWDAEREVVIAQPFFSYLVHEAVAQAGRAADLVTLVRRWSQFLVGGYDTFGECWGWGTPVHGWSSAPARDLVAYVLGITPAEPGFAAARVAPAPGSLRHLEGAVPTPHGLVTVQVDADRVRIVSPVPVVFVGSDGAEVRLPAGTQEIAR</sequence>
<dbReference type="InterPro" id="IPR008979">
    <property type="entry name" value="Galactose-bd-like_sf"/>
</dbReference>
<comment type="caution">
    <text evidence="4">The sequence shown here is derived from an EMBL/GenBank/DDBJ whole genome shotgun (WGS) entry which is preliminary data.</text>
</comment>
<dbReference type="InterPro" id="IPR012341">
    <property type="entry name" value="6hp_glycosidase-like_sf"/>
</dbReference>
<dbReference type="Pfam" id="PF17389">
    <property type="entry name" value="Bac_rhamnosid6H"/>
    <property type="match status" value="1"/>
</dbReference>
<reference evidence="4 5" key="1">
    <citation type="submission" date="2021-01" db="EMBL/GenBank/DDBJ databases">
        <title>Sequencing the genomes of 1000 actinobacteria strains.</title>
        <authorList>
            <person name="Klenk H.-P."/>
        </authorList>
    </citation>
    <scope>NUCLEOTIDE SEQUENCE [LARGE SCALE GENOMIC DNA]</scope>
    <source>
        <strain evidence="4 5">DSM 18662</strain>
    </source>
</reference>
<proteinExistence type="predicted"/>
<feature type="domain" description="Bacterial alpha-L-rhamnosidase N-terminal" evidence="2">
    <location>
        <begin position="73"/>
        <end position="209"/>
    </location>
</feature>
<evidence type="ECO:0000259" key="2">
    <source>
        <dbReference type="Pfam" id="PF08531"/>
    </source>
</evidence>
<dbReference type="Gene3D" id="2.60.120.260">
    <property type="entry name" value="Galactose-binding domain-like"/>
    <property type="match status" value="2"/>
</dbReference>
<dbReference type="PANTHER" id="PTHR34987">
    <property type="entry name" value="C, PUTATIVE (AFU_ORTHOLOGUE AFUA_3G02880)-RELATED"/>
    <property type="match status" value="1"/>
</dbReference>
<feature type="domain" description="Alpha-L-rhamnosidase concanavalin-like" evidence="1">
    <location>
        <begin position="297"/>
        <end position="371"/>
    </location>
</feature>
<organism evidence="4 5">
    <name type="scientific">Microlunatus panaciterrae</name>
    <dbReference type="NCBI Taxonomy" id="400768"/>
    <lineage>
        <taxon>Bacteria</taxon>
        <taxon>Bacillati</taxon>
        <taxon>Actinomycetota</taxon>
        <taxon>Actinomycetes</taxon>
        <taxon>Propionibacteriales</taxon>
        <taxon>Propionibacteriaceae</taxon>
        <taxon>Microlunatus</taxon>
    </lineage>
</organism>